<comment type="subcellular location">
    <subcellularLocation>
        <location evidence="1 3">Nucleus</location>
    </subcellularLocation>
</comment>
<name>A0AAD3HJY9_9CHLO</name>
<dbReference type="AlphaFoldDB" id="A0AAD3HJY9"/>
<dbReference type="PANTHER" id="PTHR31319">
    <property type="entry name" value="ZINC FINGER PROTEIN CONSTANS-LIKE 4"/>
    <property type="match status" value="1"/>
</dbReference>
<feature type="region of interest" description="Disordered" evidence="4">
    <location>
        <begin position="1"/>
        <end position="25"/>
    </location>
</feature>
<evidence type="ECO:0000313" key="7">
    <source>
        <dbReference type="Proteomes" id="UP001054857"/>
    </source>
</evidence>
<comment type="caution">
    <text evidence="6">The sequence shown here is derived from an EMBL/GenBank/DDBJ whole genome shotgun (WGS) entry which is preliminary data.</text>
</comment>
<dbReference type="Proteomes" id="UP001054857">
    <property type="component" value="Unassembled WGS sequence"/>
</dbReference>
<evidence type="ECO:0000256" key="3">
    <source>
        <dbReference type="PROSITE-ProRule" id="PRU00357"/>
    </source>
</evidence>
<feature type="region of interest" description="Disordered" evidence="4">
    <location>
        <begin position="258"/>
        <end position="277"/>
    </location>
</feature>
<dbReference type="InterPro" id="IPR045281">
    <property type="entry name" value="CONSTANS-like"/>
</dbReference>
<proteinExistence type="predicted"/>
<dbReference type="PANTHER" id="PTHR31319:SF114">
    <property type="entry name" value="OS12G0262400 PROTEIN"/>
    <property type="match status" value="1"/>
</dbReference>
<dbReference type="InterPro" id="IPR010402">
    <property type="entry name" value="CCT_domain"/>
</dbReference>
<reference evidence="6 7" key="1">
    <citation type="journal article" date="2021" name="Sci. Rep.">
        <title>Genome sequencing of the multicellular alga Astrephomene provides insights into convergent evolution of germ-soma differentiation.</title>
        <authorList>
            <person name="Yamashita S."/>
            <person name="Yamamoto K."/>
            <person name="Matsuzaki R."/>
            <person name="Suzuki S."/>
            <person name="Yamaguchi H."/>
            <person name="Hirooka S."/>
            <person name="Minakuchi Y."/>
            <person name="Miyagishima S."/>
            <person name="Kawachi M."/>
            <person name="Toyoda A."/>
            <person name="Nozaki H."/>
        </authorList>
    </citation>
    <scope>NUCLEOTIDE SEQUENCE [LARGE SCALE GENOMIC DNA]</scope>
    <source>
        <strain evidence="6 7">NIES-4017</strain>
    </source>
</reference>
<evidence type="ECO:0000259" key="5">
    <source>
        <dbReference type="PROSITE" id="PS51017"/>
    </source>
</evidence>
<keyword evidence="2 3" id="KW-0539">Nucleus</keyword>
<dbReference type="GO" id="GO:0003700">
    <property type="term" value="F:DNA-binding transcription factor activity"/>
    <property type="evidence" value="ECO:0007669"/>
    <property type="project" value="TreeGrafter"/>
</dbReference>
<evidence type="ECO:0000256" key="4">
    <source>
        <dbReference type="SAM" id="MobiDB-lite"/>
    </source>
</evidence>
<evidence type="ECO:0000256" key="2">
    <source>
        <dbReference type="ARBA" id="ARBA00023242"/>
    </source>
</evidence>
<keyword evidence="7" id="KW-1185">Reference proteome</keyword>
<feature type="domain" description="CCT" evidence="5">
    <location>
        <begin position="126"/>
        <end position="168"/>
    </location>
</feature>
<feature type="region of interest" description="Disordered" evidence="4">
    <location>
        <begin position="154"/>
        <end position="244"/>
    </location>
</feature>
<dbReference type="PROSITE" id="PS51017">
    <property type="entry name" value="CCT"/>
    <property type="match status" value="1"/>
</dbReference>
<protein>
    <recommendedName>
        <fullName evidence="5">CCT domain-containing protein</fullName>
    </recommendedName>
</protein>
<evidence type="ECO:0000313" key="6">
    <source>
        <dbReference type="EMBL" id="GFR44104.1"/>
    </source>
</evidence>
<dbReference type="GO" id="GO:0005634">
    <property type="term" value="C:nucleus"/>
    <property type="evidence" value="ECO:0007669"/>
    <property type="project" value="UniProtKB-SubCell"/>
</dbReference>
<gene>
    <name evidence="6" type="ORF">Agub_g5266</name>
</gene>
<evidence type="ECO:0000256" key="1">
    <source>
        <dbReference type="ARBA" id="ARBA00004123"/>
    </source>
</evidence>
<sequence>QGALRASPLSMSSQPRPHRSSTSGPAIVVTTTTGAASCFIAQQASSGGTAAAAGGIAEGAGCSGGSGGGGGGGGAARALRKSQSALELGAWRCTAAAAMLAGGDTSDATAAATGQKLIGRLTPEERLQRILRYRTKRNQRNYNREIKYQCRKTLADSRPRVGGRFARNDDPNSVLPHQTKKAMRQKGQQPPQAQTQQSLQQACQNQAGETNAGGGRSLPQVGMHRQQQQQYTQQHQQQQRAPAACTDMLRDGAAWRTGGSAALSSNSAATTGAADMT</sequence>
<organism evidence="6 7">
    <name type="scientific">Astrephomene gubernaculifera</name>
    <dbReference type="NCBI Taxonomy" id="47775"/>
    <lineage>
        <taxon>Eukaryota</taxon>
        <taxon>Viridiplantae</taxon>
        <taxon>Chlorophyta</taxon>
        <taxon>core chlorophytes</taxon>
        <taxon>Chlorophyceae</taxon>
        <taxon>CS clade</taxon>
        <taxon>Chlamydomonadales</taxon>
        <taxon>Astrephomenaceae</taxon>
        <taxon>Astrephomene</taxon>
    </lineage>
</organism>
<accession>A0AAD3HJY9</accession>
<dbReference type="EMBL" id="BMAR01000007">
    <property type="protein sequence ID" value="GFR44104.1"/>
    <property type="molecule type" value="Genomic_DNA"/>
</dbReference>
<feature type="compositionally biased region" description="Low complexity" evidence="4">
    <location>
        <begin position="185"/>
        <end position="207"/>
    </location>
</feature>
<feature type="compositionally biased region" description="Polar residues" evidence="4">
    <location>
        <begin position="9"/>
        <end position="25"/>
    </location>
</feature>
<dbReference type="Pfam" id="PF06203">
    <property type="entry name" value="CCT"/>
    <property type="match status" value="1"/>
</dbReference>
<feature type="non-terminal residue" evidence="6">
    <location>
        <position position="1"/>
    </location>
</feature>
<feature type="compositionally biased region" description="Low complexity" evidence="4">
    <location>
        <begin position="226"/>
        <end position="239"/>
    </location>
</feature>
<feature type="non-terminal residue" evidence="6">
    <location>
        <position position="277"/>
    </location>
</feature>